<proteinExistence type="predicted"/>
<feature type="compositionally biased region" description="Polar residues" evidence="1">
    <location>
        <begin position="23"/>
        <end position="34"/>
    </location>
</feature>
<keyword evidence="4" id="KW-1185">Reference proteome</keyword>
<dbReference type="Proteomes" id="UP000094020">
    <property type="component" value="Chromosome 8"/>
</dbReference>
<dbReference type="GeneID" id="30173177"/>
<evidence type="ECO:0000256" key="1">
    <source>
        <dbReference type="SAM" id="MobiDB-lite"/>
    </source>
</evidence>
<dbReference type="RefSeq" id="XP_019010340.1">
    <property type="nucleotide sequence ID" value="XM_019156538.1"/>
</dbReference>
<evidence type="ECO:0000313" key="2">
    <source>
        <dbReference type="EMBL" id="OCF49121.1"/>
    </source>
</evidence>
<feature type="region of interest" description="Disordered" evidence="1">
    <location>
        <begin position="23"/>
        <end position="48"/>
    </location>
</feature>
<dbReference type="EMBL" id="CP144526">
    <property type="protein sequence ID" value="WWC72026.1"/>
    <property type="molecule type" value="Genomic_DNA"/>
</dbReference>
<feature type="compositionally biased region" description="Low complexity" evidence="1">
    <location>
        <begin position="35"/>
        <end position="44"/>
    </location>
</feature>
<reference evidence="2" key="1">
    <citation type="submission" date="2013-07" db="EMBL/GenBank/DDBJ databases">
        <title>The Genome Sequence of Cryptococcus pinus CBS10737.</title>
        <authorList>
            <consortium name="The Broad Institute Genome Sequencing Platform"/>
            <person name="Cuomo C."/>
            <person name="Litvintseva A."/>
            <person name="Chen Y."/>
            <person name="Heitman J."/>
            <person name="Sun S."/>
            <person name="Springer D."/>
            <person name="Dromer F."/>
            <person name="Young S.K."/>
            <person name="Zeng Q."/>
            <person name="Gargeya S."/>
            <person name="Fitzgerald M."/>
            <person name="Abouelleil A."/>
            <person name="Alvarado L."/>
            <person name="Berlin A.M."/>
            <person name="Chapman S.B."/>
            <person name="Dewar J."/>
            <person name="Goldberg J."/>
            <person name="Griggs A."/>
            <person name="Gujja S."/>
            <person name="Hansen M."/>
            <person name="Howarth C."/>
            <person name="Imamovic A."/>
            <person name="Larimer J."/>
            <person name="McCowan C."/>
            <person name="Murphy C."/>
            <person name="Pearson M."/>
            <person name="Priest M."/>
            <person name="Roberts A."/>
            <person name="Saif S."/>
            <person name="Shea T."/>
            <person name="Sykes S."/>
            <person name="Wortman J."/>
            <person name="Nusbaum C."/>
            <person name="Birren B."/>
        </authorList>
    </citation>
    <scope>NUCLEOTIDE SEQUENCE [LARGE SCALE GENOMIC DNA]</scope>
    <source>
        <strain evidence="2">CBS 10737</strain>
    </source>
</reference>
<protein>
    <submittedName>
        <fullName evidence="2">Uncharacterized protein</fullName>
    </submittedName>
</protein>
<evidence type="ECO:0000313" key="3">
    <source>
        <dbReference type="EMBL" id="WWC72026.1"/>
    </source>
</evidence>
<dbReference type="AlphaFoldDB" id="A0A1B9I0Z6"/>
<dbReference type="EMBL" id="KI894012">
    <property type="protein sequence ID" value="OCF49121.1"/>
    <property type="molecule type" value="Genomic_DNA"/>
</dbReference>
<reference evidence="3" key="2">
    <citation type="submission" date="2013-07" db="EMBL/GenBank/DDBJ databases">
        <authorList>
            <consortium name="The Broad Institute Genome Sequencing Platform"/>
            <person name="Cuomo C."/>
            <person name="Litvintseva A."/>
            <person name="Chen Y."/>
            <person name="Heitman J."/>
            <person name="Sun S."/>
            <person name="Springer D."/>
            <person name="Dromer F."/>
            <person name="Young S.K."/>
            <person name="Zeng Q."/>
            <person name="Gargeya S."/>
            <person name="Fitzgerald M."/>
            <person name="Abouelleil A."/>
            <person name="Alvarado L."/>
            <person name="Berlin A.M."/>
            <person name="Chapman S.B."/>
            <person name="Dewar J."/>
            <person name="Goldberg J."/>
            <person name="Griggs A."/>
            <person name="Gujja S."/>
            <person name="Hansen M."/>
            <person name="Howarth C."/>
            <person name="Imamovic A."/>
            <person name="Larimer J."/>
            <person name="McCowan C."/>
            <person name="Murphy C."/>
            <person name="Pearson M."/>
            <person name="Priest M."/>
            <person name="Roberts A."/>
            <person name="Saif S."/>
            <person name="Shea T."/>
            <person name="Sykes S."/>
            <person name="Wortman J."/>
            <person name="Nusbaum C."/>
            <person name="Birren B."/>
        </authorList>
    </citation>
    <scope>NUCLEOTIDE SEQUENCE</scope>
    <source>
        <strain evidence="3">CBS 10737</strain>
    </source>
</reference>
<dbReference type="KEGG" id="kpin:30173177"/>
<name>A0A1B9I0Z6_9TREE</name>
<reference evidence="3" key="4">
    <citation type="submission" date="2024-02" db="EMBL/GenBank/DDBJ databases">
        <title>Comparative genomics of Cryptococcus and Kwoniella reveals pathogenesis evolution and contrasting modes of karyotype evolution via chromosome fusion or intercentromeric recombination.</title>
        <authorList>
            <person name="Coelho M.A."/>
            <person name="David-Palma M."/>
            <person name="Shea T."/>
            <person name="Bowers K."/>
            <person name="McGinley-Smith S."/>
            <person name="Mohammad A.W."/>
            <person name="Gnirke A."/>
            <person name="Yurkov A.M."/>
            <person name="Nowrousian M."/>
            <person name="Sun S."/>
            <person name="Cuomo C.A."/>
            <person name="Heitman J."/>
        </authorList>
    </citation>
    <scope>NUCLEOTIDE SEQUENCE</scope>
    <source>
        <strain evidence="3">CBS 10737</strain>
    </source>
</reference>
<accession>A0A1B9I0Z6</accession>
<gene>
    <name evidence="2" type="ORF">I206_04808</name>
    <name evidence="3" type="ORF">I206_105985</name>
</gene>
<sequence length="205" mass="22875">MSPQTTYTEHAISEDITHTIFDTDTSQTVRKPQFSNSSPSSGSSMEDRQDNFRAQINSFKRHLNHIELEESIRNDLIKNCEMVSDLLSHHDTCKSLNDFHRSLDMCLKDISQNMGDDEEFRDTLRQSADSYSDRLCSKCRSSRQVGVANLEDSNGGIIQAISDLWEDQNQSESPCLLSCGTCVYCTLAMATLATVLGATLSQCSA</sequence>
<evidence type="ECO:0000313" key="4">
    <source>
        <dbReference type="Proteomes" id="UP000094020"/>
    </source>
</evidence>
<reference evidence="2" key="3">
    <citation type="submission" date="2016-07" db="EMBL/GenBank/DDBJ databases">
        <title>Evolution of pathogenesis and genome organization in the Tremellales.</title>
        <authorList>
            <person name="Cuomo C."/>
            <person name="Litvintseva A."/>
            <person name="Heitman J."/>
            <person name="Chen Y."/>
            <person name="Sun S."/>
            <person name="Springer D."/>
            <person name="Dromer F."/>
            <person name="Young S."/>
            <person name="Zeng Q."/>
            <person name="Chapman S."/>
            <person name="Gujja S."/>
            <person name="Saif S."/>
            <person name="Birren B."/>
        </authorList>
    </citation>
    <scope>NUCLEOTIDE SEQUENCE</scope>
    <source>
        <strain evidence="2">CBS 10737</strain>
    </source>
</reference>
<organism evidence="2">
    <name type="scientific">Kwoniella pini CBS 10737</name>
    <dbReference type="NCBI Taxonomy" id="1296096"/>
    <lineage>
        <taxon>Eukaryota</taxon>
        <taxon>Fungi</taxon>
        <taxon>Dikarya</taxon>
        <taxon>Basidiomycota</taxon>
        <taxon>Agaricomycotina</taxon>
        <taxon>Tremellomycetes</taxon>
        <taxon>Tremellales</taxon>
        <taxon>Cryptococcaceae</taxon>
        <taxon>Kwoniella</taxon>
    </lineage>
</organism>